<dbReference type="InterPro" id="IPR011010">
    <property type="entry name" value="DNA_brk_join_enz"/>
</dbReference>
<dbReference type="SUPFAM" id="SSF56349">
    <property type="entry name" value="DNA breaking-rejoining enzymes"/>
    <property type="match status" value="1"/>
</dbReference>
<organism evidence="5 6">
    <name type="scientific">Ectothiorhodospira haloalkaliphila</name>
    <dbReference type="NCBI Taxonomy" id="421628"/>
    <lineage>
        <taxon>Bacteria</taxon>
        <taxon>Pseudomonadati</taxon>
        <taxon>Pseudomonadota</taxon>
        <taxon>Gammaproteobacteria</taxon>
        <taxon>Chromatiales</taxon>
        <taxon>Ectothiorhodospiraceae</taxon>
        <taxon>Ectothiorhodospira</taxon>
    </lineage>
</organism>
<dbReference type="PANTHER" id="PTHR30349:SF81">
    <property type="entry name" value="TYROSINE RECOMBINASE XERC"/>
    <property type="match status" value="1"/>
</dbReference>
<evidence type="ECO:0000256" key="3">
    <source>
        <dbReference type="ARBA" id="ARBA00023172"/>
    </source>
</evidence>
<dbReference type="KEGG" id="hhc:M911_14100"/>
<protein>
    <submittedName>
        <fullName evidence="5">Integrase</fullName>
    </submittedName>
</protein>
<keyword evidence="6" id="KW-1185">Reference proteome</keyword>
<proteinExistence type="predicted"/>
<dbReference type="GO" id="GO:0006310">
    <property type="term" value="P:DNA recombination"/>
    <property type="evidence" value="ECO:0007669"/>
    <property type="project" value="UniProtKB-KW"/>
</dbReference>
<keyword evidence="1" id="KW-0159">Chromosome partition</keyword>
<dbReference type="HOGENOM" id="CLU_027562_10_0_6"/>
<name>W8KSU5_9GAMM</name>
<evidence type="ECO:0000313" key="6">
    <source>
        <dbReference type="Proteomes" id="UP000019442"/>
    </source>
</evidence>
<dbReference type="Proteomes" id="UP000019442">
    <property type="component" value="Chromosome"/>
</dbReference>
<dbReference type="PANTHER" id="PTHR30349">
    <property type="entry name" value="PHAGE INTEGRASE-RELATED"/>
    <property type="match status" value="1"/>
</dbReference>
<keyword evidence="2" id="KW-0229">DNA integration</keyword>
<dbReference type="GO" id="GO:0015074">
    <property type="term" value="P:DNA integration"/>
    <property type="evidence" value="ECO:0007669"/>
    <property type="project" value="UniProtKB-KW"/>
</dbReference>
<sequence>MSVRCWHERLDRYLAQRRALGYLLARESHQLRSLADLLEEHAANASFTTALALRWARQAPSGSDMAQSRRLQIARGFARFLLVDDPGTEVPPQRLLGPTHRRVPPRIFTESEVRALMEAADQLHPAGSARGLSMRVLIGLLVATGLRPGEGVRLSNEDVDTARGLIVVRSGKFGHERVVPLHESTVAALISYRVACAGLTIGSECGAFFRRGNGESLEIIHADYAFRCLCRTLGFSGAPAGHRWPRLYDLRHTFVCRRLLAWHEAGESVDVKMPYLAAYLGHQKISSTYWYLSAIPELMNVVSERFAAFAARAEKPL</sequence>
<dbReference type="Pfam" id="PF00589">
    <property type="entry name" value="Phage_integrase"/>
    <property type="match status" value="1"/>
</dbReference>
<dbReference type="GO" id="GO:0003677">
    <property type="term" value="F:DNA binding"/>
    <property type="evidence" value="ECO:0007669"/>
    <property type="project" value="InterPro"/>
</dbReference>
<reference evidence="6" key="2">
    <citation type="submission" date="2014-02" db="EMBL/GenBank/DDBJ databases">
        <title>Draft Genome Sequence of extremely halophilic bacteria Halorhodospira halochloris.</title>
        <authorList>
            <person name="Singh K.S."/>
        </authorList>
    </citation>
    <scope>NUCLEOTIDE SEQUENCE [LARGE SCALE GENOMIC DNA]</scope>
    <source>
        <strain evidence="6">A</strain>
    </source>
</reference>
<feature type="domain" description="Tyr recombinase" evidence="4">
    <location>
        <begin position="103"/>
        <end position="304"/>
    </location>
</feature>
<dbReference type="Gene3D" id="1.10.443.10">
    <property type="entry name" value="Intergrase catalytic core"/>
    <property type="match status" value="1"/>
</dbReference>
<dbReference type="PROSITE" id="PS51898">
    <property type="entry name" value="TYR_RECOMBINASE"/>
    <property type="match status" value="1"/>
</dbReference>
<dbReference type="InterPro" id="IPR013762">
    <property type="entry name" value="Integrase-like_cat_sf"/>
</dbReference>
<gene>
    <name evidence="5" type="ORF">M911_14100</name>
</gene>
<accession>W8KSU5</accession>
<evidence type="ECO:0000256" key="2">
    <source>
        <dbReference type="ARBA" id="ARBA00022908"/>
    </source>
</evidence>
<dbReference type="InterPro" id="IPR050090">
    <property type="entry name" value="Tyrosine_recombinase_XerCD"/>
</dbReference>
<dbReference type="InterPro" id="IPR002104">
    <property type="entry name" value="Integrase_catalytic"/>
</dbReference>
<evidence type="ECO:0000259" key="4">
    <source>
        <dbReference type="PROSITE" id="PS51898"/>
    </source>
</evidence>
<reference evidence="5 6" key="1">
    <citation type="journal article" date="2014" name="J Genomics">
        <title>Draft Genome Sequence of the Extremely Halophilic Phototrophic Purple Sulfur Bacterium Halorhodospira halochloris.</title>
        <authorList>
            <person name="Singh K.S."/>
            <person name="Kirksey J."/>
            <person name="Hoff W.D."/>
            <person name="Deole R."/>
        </authorList>
    </citation>
    <scope>NUCLEOTIDE SEQUENCE [LARGE SCALE GENOMIC DNA]</scope>
    <source>
        <strain evidence="5 6">A</strain>
    </source>
</reference>
<evidence type="ECO:0000256" key="1">
    <source>
        <dbReference type="ARBA" id="ARBA00022829"/>
    </source>
</evidence>
<dbReference type="EMBL" id="CP007268">
    <property type="protein sequence ID" value="AHK80092.1"/>
    <property type="molecule type" value="Genomic_DNA"/>
</dbReference>
<keyword evidence="3" id="KW-0233">DNA recombination</keyword>
<evidence type="ECO:0000313" key="5">
    <source>
        <dbReference type="EMBL" id="AHK80092.1"/>
    </source>
</evidence>
<dbReference type="AlphaFoldDB" id="W8KSU5"/>
<dbReference type="GO" id="GO:0007059">
    <property type="term" value="P:chromosome segregation"/>
    <property type="evidence" value="ECO:0007669"/>
    <property type="project" value="UniProtKB-KW"/>
</dbReference>